<organism evidence="2 3">
    <name type="scientific">Toxocara canis</name>
    <name type="common">Canine roundworm</name>
    <dbReference type="NCBI Taxonomy" id="6265"/>
    <lineage>
        <taxon>Eukaryota</taxon>
        <taxon>Metazoa</taxon>
        <taxon>Ecdysozoa</taxon>
        <taxon>Nematoda</taxon>
        <taxon>Chromadorea</taxon>
        <taxon>Rhabditida</taxon>
        <taxon>Spirurina</taxon>
        <taxon>Ascaridomorpha</taxon>
        <taxon>Ascaridoidea</taxon>
        <taxon>Toxocaridae</taxon>
        <taxon>Toxocara</taxon>
    </lineage>
</organism>
<evidence type="ECO:0000313" key="3">
    <source>
        <dbReference type="WBParaSite" id="TCNE_0001685301-mRNA-1"/>
    </source>
</evidence>
<name>A0A183V7Y2_TOXCA</name>
<dbReference type="WBParaSite" id="TCNE_0001685301-mRNA-1">
    <property type="protein sequence ID" value="TCNE_0001685301-mRNA-1"/>
    <property type="gene ID" value="TCNE_0001685301"/>
</dbReference>
<dbReference type="Proteomes" id="UP000050794">
    <property type="component" value="Unassembled WGS sequence"/>
</dbReference>
<evidence type="ECO:0000313" key="2">
    <source>
        <dbReference type="Proteomes" id="UP000050794"/>
    </source>
</evidence>
<dbReference type="AlphaFoldDB" id="A0A183V7Y2"/>
<keyword evidence="2" id="KW-1185">Reference proteome</keyword>
<reference evidence="3" key="1">
    <citation type="submission" date="2016-06" db="UniProtKB">
        <authorList>
            <consortium name="WormBaseParasite"/>
        </authorList>
    </citation>
    <scope>IDENTIFICATION</scope>
</reference>
<accession>A0A183V7Y2</accession>
<evidence type="ECO:0000313" key="1">
    <source>
        <dbReference type="EMBL" id="VDM48173.1"/>
    </source>
</evidence>
<gene>
    <name evidence="1" type="ORF">TCNE_LOCUS16852</name>
</gene>
<proteinExistence type="predicted"/>
<protein>
    <submittedName>
        <fullName evidence="3">Secreted metalloprotease</fullName>
    </submittedName>
</protein>
<dbReference type="EMBL" id="UYWY01023944">
    <property type="protein sequence ID" value="VDM48173.1"/>
    <property type="molecule type" value="Genomic_DNA"/>
</dbReference>
<sequence length="154" mass="17417">MLYSKLWISIASTIVLECFLYGIVNGDHVGSVKYNFISPSFSLLGARFKRGLDDDNDDAEEAFRIPSDVEVQNDTVDHQYYIMEVYTNRSDMMKDYYVDVVAMLEKPGTVVGNGTSKKRPAGVGEWILREIGANKLRKMLIVQRVTHGTHVECC</sequence>
<reference evidence="1 2" key="2">
    <citation type="submission" date="2018-11" db="EMBL/GenBank/DDBJ databases">
        <authorList>
            <consortium name="Pathogen Informatics"/>
        </authorList>
    </citation>
    <scope>NUCLEOTIDE SEQUENCE [LARGE SCALE GENOMIC DNA]</scope>
</reference>